<dbReference type="SUPFAM" id="SSF54909">
    <property type="entry name" value="Dimeric alpha+beta barrel"/>
    <property type="match status" value="1"/>
</dbReference>
<proteinExistence type="predicted"/>
<gene>
    <name evidence="1" type="ORF">S06H3_48993</name>
</gene>
<dbReference type="EMBL" id="BARV01030898">
    <property type="protein sequence ID" value="GAI32893.1"/>
    <property type="molecule type" value="Genomic_DNA"/>
</dbReference>
<protein>
    <submittedName>
        <fullName evidence="1">Uncharacterized protein</fullName>
    </submittedName>
</protein>
<dbReference type="AlphaFoldDB" id="X1MNJ6"/>
<comment type="caution">
    <text evidence="1">The sequence shown here is derived from an EMBL/GenBank/DDBJ whole genome shotgun (WGS) entry which is preliminary data.</text>
</comment>
<name>X1MNJ6_9ZZZZ</name>
<dbReference type="Gene3D" id="3.30.70.100">
    <property type="match status" value="1"/>
</dbReference>
<accession>X1MNJ6</accession>
<reference evidence="1" key="1">
    <citation type="journal article" date="2014" name="Front. Microbiol.">
        <title>High frequency of phylogenetically diverse reductive dehalogenase-homologous genes in deep subseafloor sedimentary metagenomes.</title>
        <authorList>
            <person name="Kawai M."/>
            <person name="Futagami T."/>
            <person name="Toyoda A."/>
            <person name="Takaki Y."/>
            <person name="Nishi S."/>
            <person name="Hori S."/>
            <person name="Arai W."/>
            <person name="Tsubouchi T."/>
            <person name="Morono Y."/>
            <person name="Uchiyama I."/>
            <person name="Ito T."/>
            <person name="Fujiyama A."/>
            <person name="Inagaki F."/>
            <person name="Takami H."/>
        </authorList>
    </citation>
    <scope>NUCLEOTIDE SEQUENCE</scope>
    <source>
        <strain evidence="1">Expedition CK06-06</strain>
    </source>
</reference>
<sequence length="190" mass="22251">VRSPAPKLYRGPAISAEISLWVEELEQHHEIEKILQSYGFGIAGYLVDECIYTEYGGNRHFHERDWPDGERSPVVMAVTLMERPHRLSREEWIRRWHGRQSPVSEAMQPRARYIRNVVLQAVTPDAPPFEGIVEEAWPSARHITNPFLFYGARNIFQLALNMYRMFRSVLAFLNFTKIRTSTMSEYILRS</sequence>
<dbReference type="InterPro" id="IPR011008">
    <property type="entry name" value="Dimeric_a/b-barrel"/>
</dbReference>
<evidence type="ECO:0000313" key="1">
    <source>
        <dbReference type="EMBL" id="GAI32893.1"/>
    </source>
</evidence>
<feature type="non-terminal residue" evidence="1">
    <location>
        <position position="1"/>
    </location>
</feature>
<organism evidence="1">
    <name type="scientific">marine sediment metagenome</name>
    <dbReference type="NCBI Taxonomy" id="412755"/>
    <lineage>
        <taxon>unclassified sequences</taxon>
        <taxon>metagenomes</taxon>
        <taxon>ecological metagenomes</taxon>
    </lineage>
</organism>